<dbReference type="GO" id="GO:0055085">
    <property type="term" value="P:transmembrane transport"/>
    <property type="evidence" value="ECO:0007669"/>
    <property type="project" value="InterPro"/>
</dbReference>
<evidence type="ECO:0000256" key="4">
    <source>
        <dbReference type="ARBA" id="ARBA00022475"/>
    </source>
</evidence>
<evidence type="ECO:0000256" key="7">
    <source>
        <dbReference type="ARBA" id="ARBA00022927"/>
    </source>
</evidence>
<keyword evidence="3" id="KW-0813">Transport</keyword>
<evidence type="ECO:0000313" key="11">
    <source>
        <dbReference type="EMBL" id="OWV31966.1"/>
    </source>
</evidence>
<dbReference type="NCBIfam" id="TIGR01352">
    <property type="entry name" value="tonB_Cterm"/>
    <property type="match status" value="1"/>
</dbReference>
<keyword evidence="12" id="KW-1185">Reference proteome</keyword>
<dbReference type="InterPro" id="IPR051045">
    <property type="entry name" value="TonB-dependent_transducer"/>
</dbReference>
<dbReference type="Gene3D" id="3.30.1150.10">
    <property type="match status" value="1"/>
</dbReference>
<evidence type="ECO:0000313" key="12">
    <source>
        <dbReference type="Proteomes" id="UP000198462"/>
    </source>
</evidence>
<comment type="caution">
    <text evidence="11">The sequence shown here is derived from an EMBL/GenBank/DDBJ whole genome shotgun (WGS) entry which is preliminary data.</text>
</comment>
<dbReference type="AlphaFoldDB" id="A0A219B1H0"/>
<dbReference type="PANTHER" id="PTHR33446">
    <property type="entry name" value="PROTEIN TONB-RELATED"/>
    <property type="match status" value="1"/>
</dbReference>
<dbReference type="EMBL" id="NFZT01000007">
    <property type="protein sequence ID" value="OWV31966.1"/>
    <property type="molecule type" value="Genomic_DNA"/>
</dbReference>
<evidence type="ECO:0000256" key="1">
    <source>
        <dbReference type="ARBA" id="ARBA00004383"/>
    </source>
</evidence>
<dbReference type="SUPFAM" id="SSF74653">
    <property type="entry name" value="TolA/TonB C-terminal domain"/>
    <property type="match status" value="1"/>
</dbReference>
<dbReference type="GO" id="GO:0031992">
    <property type="term" value="F:energy transducer activity"/>
    <property type="evidence" value="ECO:0007669"/>
    <property type="project" value="TreeGrafter"/>
</dbReference>
<proteinExistence type="inferred from homology"/>
<organism evidence="11 12">
    <name type="scientific">Pacificimonas flava</name>
    <dbReference type="NCBI Taxonomy" id="1234595"/>
    <lineage>
        <taxon>Bacteria</taxon>
        <taxon>Pseudomonadati</taxon>
        <taxon>Pseudomonadota</taxon>
        <taxon>Alphaproteobacteria</taxon>
        <taxon>Sphingomonadales</taxon>
        <taxon>Sphingosinicellaceae</taxon>
        <taxon>Pacificimonas</taxon>
    </lineage>
</organism>
<evidence type="ECO:0000256" key="5">
    <source>
        <dbReference type="ARBA" id="ARBA00022519"/>
    </source>
</evidence>
<protein>
    <recommendedName>
        <fullName evidence="10">TonB C-terminal domain-containing protein</fullName>
    </recommendedName>
</protein>
<keyword evidence="9" id="KW-0472">Membrane</keyword>
<reference evidence="12" key="1">
    <citation type="submission" date="2017-05" db="EMBL/GenBank/DDBJ databases">
        <authorList>
            <person name="Lin X."/>
        </authorList>
    </citation>
    <scope>NUCLEOTIDE SEQUENCE [LARGE SCALE GENOMIC DNA]</scope>
    <source>
        <strain evidence="12">JLT2012</strain>
    </source>
</reference>
<gene>
    <name evidence="11" type="ORF">B5C34_15385</name>
</gene>
<evidence type="ECO:0000256" key="6">
    <source>
        <dbReference type="ARBA" id="ARBA00022692"/>
    </source>
</evidence>
<dbReference type="Pfam" id="PF03544">
    <property type="entry name" value="TonB_C"/>
    <property type="match status" value="1"/>
</dbReference>
<feature type="domain" description="TonB C-terminal" evidence="10">
    <location>
        <begin position="153"/>
        <end position="243"/>
    </location>
</feature>
<evidence type="ECO:0000256" key="8">
    <source>
        <dbReference type="ARBA" id="ARBA00022989"/>
    </source>
</evidence>
<dbReference type="OrthoDB" id="9792439at2"/>
<dbReference type="InterPro" id="IPR006260">
    <property type="entry name" value="TonB/TolA_C"/>
</dbReference>
<dbReference type="GO" id="GO:0098797">
    <property type="term" value="C:plasma membrane protein complex"/>
    <property type="evidence" value="ECO:0007669"/>
    <property type="project" value="TreeGrafter"/>
</dbReference>
<keyword evidence="6" id="KW-0812">Transmembrane</keyword>
<dbReference type="PROSITE" id="PS52015">
    <property type="entry name" value="TONB_CTD"/>
    <property type="match status" value="1"/>
</dbReference>
<name>A0A219B1H0_9SPHN</name>
<evidence type="ECO:0000256" key="2">
    <source>
        <dbReference type="ARBA" id="ARBA00006555"/>
    </source>
</evidence>
<comment type="similarity">
    <text evidence="2">Belongs to the TonB family.</text>
</comment>
<keyword evidence="7" id="KW-0653">Protein transport</keyword>
<evidence type="ECO:0000256" key="3">
    <source>
        <dbReference type="ARBA" id="ARBA00022448"/>
    </source>
</evidence>
<dbReference type="Proteomes" id="UP000198462">
    <property type="component" value="Unassembled WGS sequence"/>
</dbReference>
<comment type="subcellular location">
    <subcellularLocation>
        <location evidence="1">Cell inner membrane</location>
        <topology evidence="1">Single-pass membrane protein</topology>
        <orientation evidence="1">Periplasmic side</orientation>
    </subcellularLocation>
</comment>
<keyword evidence="5" id="KW-0997">Cell inner membrane</keyword>
<dbReference type="GO" id="GO:0015031">
    <property type="term" value="P:protein transport"/>
    <property type="evidence" value="ECO:0007669"/>
    <property type="project" value="UniProtKB-KW"/>
</dbReference>
<dbReference type="InterPro" id="IPR037682">
    <property type="entry name" value="TonB_C"/>
</dbReference>
<accession>A0A219B1H0</accession>
<evidence type="ECO:0000256" key="9">
    <source>
        <dbReference type="ARBA" id="ARBA00023136"/>
    </source>
</evidence>
<dbReference type="PANTHER" id="PTHR33446:SF2">
    <property type="entry name" value="PROTEIN TONB"/>
    <property type="match status" value="1"/>
</dbReference>
<sequence>MPASDHFALSLRRLSGAGYEQRAEKRFGDDTRRPDFRVLGLIAGFHVAALVAAVSTGTIELDLAPVPLETFSVAEPVKAAAPPEPEIVEIVVAELPPPSLVVAPPPIVRTPPRPSPVRAVSVTLPPEPVAVAVPVPAASATPAPPAPPAPVTPPDFSAAQLNNPAPKTPYLSRRYREEGTVMLRVLVTPEGTADTVELKTSSGFSRLDKAALKTVAKWRFVPARQAGEPVAAWVLVPVSFAAG</sequence>
<evidence type="ECO:0000259" key="10">
    <source>
        <dbReference type="PROSITE" id="PS52015"/>
    </source>
</evidence>
<keyword evidence="4" id="KW-1003">Cell membrane</keyword>
<keyword evidence="8" id="KW-1133">Transmembrane helix</keyword>